<reference evidence="1 2" key="1">
    <citation type="submission" date="2019-07" db="EMBL/GenBank/DDBJ databases">
        <title>Genome sequencing of 100 strains of the haloalkaliphilic chemolithoautotrophic sulfur-oxidizing bacterium Thioalkalivibrio.</title>
        <authorList>
            <person name="Muyzer G."/>
        </authorList>
    </citation>
    <scope>NUCLEOTIDE SEQUENCE [LARGE SCALE GENOMIC DNA]</scope>
    <source>
        <strain evidence="1 2">ASO4-4</strain>
    </source>
</reference>
<gene>
    <name evidence="1" type="ORF">LZ24_01307</name>
</gene>
<dbReference type="AlphaFoldDB" id="A0A562RVT5"/>
<organism evidence="1 2">
    <name type="scientific">Desulfobotulus alkaliphilus</name>
    <dbReference type="NCBI Taxonomy" id="622671"/>
    <lineage>
        <taxon>Bacteria</taxon>
        <taxon>Pseudomonadati</taxon>
        <taxon>Thermodesulfobacteriota</taxon>
        <taxon>Desulfobacteria</taxon>
        <taxon>Desulfobacterales</taxon>
        <taxon>Desulfobacteraceae</taxon>
        <taxon>Desulfobotulus</taxon>
    </lineage>
</organism>
<protein>
    <submittedName>
        <fullName evidence="1">Uncharacterized protein</fullName>
    </submittedName>
</protein>
<comment type="caution">
    <text evidence="1">The sequence shown here is derived from an EMBL/GenBank/DDBJ whole genome shotgun (WGS) entry which is preliminary data.</text>
</comment>
<keyword evidence="2" id="KW-1185">Reference proteome</keyword>
<dbReference type="Proteomes" id="UP000318307">
    <property type="component" value="Unassembled WGS sequence"/>
</dbReference>
<dbReference type="RefSeq" id="WP_144683688.1">
    <property type="nucleotide sequence ID" value="NZ_VLLC01000008.1"/>
</dbReference>
<sequence>MENRVEFYRMSKTSNPKILNRITEQILKAGFSGNIKVYDLGLDDEASMSLIVEGTYENEDCCVAVGYGMNRQNLAIRKKWFRHAP</sequence>
<evidence type="ECO:0000313" key="1">
    <source>
        <dbReference type="EMBL" id="TWI73219.1"/>
    </source>
</evidence>
<accession>A0A562RVT5</accession>
<dbReference type="EMBL" id="VLLC01000008">
    <property type="protein sequence ID" value="TWI73219.1"/>
    <property type="molecule type" value="Genomic_DNA"/>
</dbReference>
<name>A0A562RVT5_9BACT</name>
<dbReference type="OrthoDB" id="5826223at2"/>
<evidence type="ECO:0000313" key="2">
    <source>
        <dbReference type="Proteomes" id="UP000318307"/>
    </source>
</evidence>
<proteinExistence type="predicted"/>